<keyword evidence="2" id="KW-0732">Signal</keyword>
<organism evidence="3 4">
    <name type="scientific">Polaribacter haliotis</name>
    <dbReference type="NCBI Taxonomy" id="1888915"/>
    <lineage>
        <taxon>Bacteria</taxon>
        <taxon>Pseudomonadati</taxon>
        <taxon>Bacteroidota</taxon>
        <taxon>Flavobacteriia</taxon>
        <taxon>Flavobacteriales</taxon>
        <taxon>Flavobacteriaceae</taxon>
    </lineage>
</organism>
<dbReference type="Proteomes" id="UP000516764">
    <property type="component" value="Chromosome"/>
</dbReference>
<feature type="chain" id="PRO_5032977333" description="Outer membrane protein beta-barrel domain-containing protein" evidence="2">
    <location>
        <begin position="22"/>
        <end position="280"/>
    </location>
</feature>
<dbReference type="InterPro" id="IPR011250">
    <property type="entry name" value="OMP/PagP_B-barrel"/>
</dbReference>
<evidence type="ECO:0000313" key="3">
    <source>
        <dbReference type="EMBL" id="QOD59832.1"/>
    </source>
</evidence>
<reference evidence="3 4" key="1">
    <citation type="journal article" date="2016" name="Int. J. Syst. Evol. Microbiol.">
        <title>Polaribacter haliotis sp. nov., isolated from the gut of abalone Haliotis discus hannai.</title>
        <authorList>
            <person name="Kim Y.O."/>
            <person name="Park I.S."/>
            <person name="Park S."/>
            <person name="Nam B.H."/>
            <person name="Park J.M."/>
            <person name="Kim D.G."/>
            <person name="Yoon J.H."/>
        </authorList>
    </citation>
    <scope>NUCLEOTIDE SEQUENCE [LARGE SCALE GENOMIC DNA]</scope>
    <source>
        <strain evidence="3 4">KCTC 52418</strain>
    </source>
</reference>
<proteinExistence type="predicted"/>
<dbReference type="AlphaFoldDB" id="A0A7L8ACW8"/>
<feature type="signal peptide" evidence="2">
    <location>
        <begin position="1"/>
        <end position="21"/>
    </location>
</feature>
<name>A0A7L8ACW8_9FLAO</name>
<evidence type="ECO:0000256" key="1">
    <source>
        <dbReference type="SAM" id="MobiDB-lite"/>
    </source>
</evidence>
<protein>
    <recommendedName>
        <fullName evidence="5">Outer membrane protein beta-barrel domain-containing protein</fullName>
    </recommendedName>
</protein>
<evidence type="ECO:0008006" key="5">
    <source>
        <dbReference type="Google" id="ProtNLM"/>
    </source>
</evidence>
<keyword evidence="4" id="KW-1185">Reference proteome</keyword>
<dbReference type="KEGG" id="phal:H9I45_10780"/>
<dbReference type="OrthoDB" id="1323375at2"/>
<accession>A0A7L8ACW8</accession>
<dbReference type="SUPFAM" id="SSF56925">
    <property type="entry name" value="OMPA-like"/>
    <property type="match status" value="1"/>
</dbReference>
<dbReference type="EMBL" id="CP061813">
    <property type="protein sequence ID" value="QOD59832.1"/>
    <property type="molecule type" value="Genomic_DNA"/>
</dbReference>
<sequence length="280" mass="32023">MNKNLLLIILLFFSFQMTTFSQEGKLEKGKESIKTSKSSGSSGTVTSKKSTSRRSTINNNSNDNPFASILWGIAAYTFYGVLVESPWEMNGRMHDAEISNYPYKEARYGNFIYTDSTNYNSTRFDITNNFVRESKNLYGNNFGVNFRFLKRFALDVDYLYLSENVNGKQDSFALYSALLKYYRIRTQRFDAWFGLGILHAGSNVKETRFGLGFGAELFITKPISIDFSHKWTVINQEEVHKTKVLLKYHLKNYHISSGYEHFKIGVSKIKALSIGVGASF</sequence>
<dbReference type="RefSeq" id="WP_140422716.1">
    <property type="nucleotide sequence ID" value="NZ_CP061813.1"/>
</dbReference>
<evidence type="ECO:0000256" key="2">
    <source>
        <dbReference type="SAM" id="SignalP"/>
    </source>
</evidence>
<feature type="compositionally biased region" description="Low complexity" evidence="1">
    <location>
        <begin position="35"/>
        <end position="59"/>
    </location>
</feature>
<gene>
    <name evidence="3" type="ORF">H9I45_10780</name>
</gene>
<feature type="region of interest" description="Disordered" evidence="1">
    <location>
        <begin position="26"/>
        <end position="59"/>
    </location>
</feature>
<evidence type="ECO:0000313" key="4">
    <source>
        <dbReference type="Proteomes" id="UP000516764"/>
    </source>
</evidence>